<evidence type="ECO:0000256" key="9">
    <source>
        <dbReference type="SAM" id="Coils"/>
    </source>
</evidence>
<comment type="subcellular location">
    <subcellularLocation>
        <location evidence="1">Nucleus</location>
    </subcellularLocation>
</comment>
<evidence type="ECO:0000256" key="8">
    <source>
        <dbReference type="PIRNR" id="PIRNR037239"/>
    </source>
</evidence>
<evidence type="ECO:0000259" key="11">
    <source>
        <dbReference type="Pfam" id="PF03159"/>
    </source>
</evidence>
<feature type="region of interest" description="Disordered" evidence="10">
    <location>
        <begin position="781"/>
        <end position="809"/>
    </location>
</feature>
<sequence length="937" mass="109883">MTEVIMIFALIYKTQNKIGEKRKEIELERSMGVPSFFRWLSQKFPKIIDGCQGSFHEQYNDLNEPNFNGVEYDNFYIDMNGLIHPCFHPQDRQSPETIEDMMVMLGRYLDYLIDIVRPRKLLYLAVDGVAPRAKMNQQRSRRFKSAKDAENAELKHAEENRNKVRNGLPEVPYIKPLDSNCITPGTEFMSVVSKTLKKYIKERMSQSSYWNKLVVILSDSGVPGEGEHKIMDFIRRQKESPDYNPNIHHCMYGLDADLIMLSLATHERFFSIIREKVFFEQEQCYICNNIHSPDKCPHRKEVGAMDTITKPFQFLHCHILRGYLQITLKVEGFEFERCVDDFIFFCFLVGNDFLPHIPSLDIRDGAVDLLMKVYREFLPHGGYITESGSLNVTNAKNFLQEVGKEEPAILEKKCQKEKNYAKRRLDNQIRELEIKKANVYENSTLKSTESINTLTPEQQEQLKTQEAEIKKIEDEERKLRADFEQKELTDEVKLGEPGYTQRYYSVKFKIDPQKDTQKIRDIVHSYFEGMNWVLGYYYKGCQSWDWYYPYLYAPFAEDMGEYVDYNFEIKYKESIPFRPFEQLMSVLPPRSKSCLPYQFHDLMKSKGSPISDFYPDTFELDFNGEKVDYKAIVVLTFIDQEKLLHYVEPIEMGLTGELRQRNRRYGDSYIFIGKDNAKYFTTIQTFKAACSSSWGLIKPTIDTLNEEDKKVPLSDYKELLTSITNSQQGLTGFIIPVDDMELDEDQNQCFVAGFINPQFEEGHVFKTRYLDGDPITLPEISVRGFSNTKPSSTYQHKKRVNTGDSYIDERKRELKDDYQQKREQPPVKYHNQQSEAYFTPFMFIQQNYKQPNNNYSQPPQPNYNYSQPPQPNYNYPQPPQPNYSYYQPQQFYQPNGSYYNQPNQITPTYAPYSNPGQPQQQQKKPSSGGYGGFFNYC</sequence>
<evidence type="ECO:0000256" key="5">
    <source>
        <dbReference type="ARBA" id="ARBA00022801"/>
    </source>
</evidence>
<proteinExistence type="inferred from homology"/>
<evidence type="ECO:0000256" key="3">
    <source>
        <dbReference type="ARBA" id="ARBA00022664"/>
    </source>
</evidence>
<feature type="domain" description="Xrn1 N-terminal" evidence="11">
    <location>
        <begin position="31"/>
        <end position="276"/>
    </location>
</feature>
<dbReference type="PANTHER" id="PTHR12341">
    <property type="entry name" value="5'-&gt;3' EXORIBONUCLEASE"/>
    <property type="match status" value="1"/>
</dbReference>
<feature type="domain" description="Xrn1 helical" evidence="12">
    <location>
        <begin position="333"/>
        <end position="768"/>
    </location>
</feature>
<feature type="compositionally biased region" description="Pro residues" evidence="10">
    <location>
        <begin position="868"/>
        <end position="881"/>
    </location>
</feature>
<dbReference type="VEuPathDB" id="AmoebaDB:EHI5A_210410"/>
<dbReference type="Gene3D" id="3.40.50.12390">
    <property type="match status" value="2"/>
</dbReference>
<keyword evidence="5 8" id="KW-0378">Hydrolase</keyword>
<evidence type="ECO:0000313" key="14">
    <source>
        <dbReference type="Proteomes" id="UP000078387"/>
    </source>
</evidence>
<feature type="compositionally biased region" description="Low complexity" evidence="10">
    <location>
        <begin position="911"/>
        <end position="927"/>
    </location>
</feature>
<organism evidence="13 14">
    <name type="scientific">Entamoeba histolytica</name>
    <dbReference type="NCBI Taxonomy" id="5759"/>
    <lineage>
        <taxon>Eukaryota</taxon>
        <taxon>Amoebozoa</taxon>
        <taxon>Evosea</taxon>
        <taxon>Archamoebae</taxon>
        <taxon>Mastigamoebida</taxon>
        <taxon>Entamoebidae</taxon>
        <taxon>Entamoeba</taxon>
    </lineage>
</organism>
<dbReference type="Pfam" id="PF17846">
    <property type="entry name" value="XRN_M"/>
    <property type="match status" value="1"/>
</dbReference>
<dbReference type="PANTHER" id="PTHR12341:SF41">
    <property type="entry name" value="5'-3' EXORIBONUCLEASE 2"/>
    <property type="match status" value="1"/>
</dbReference>
<feature type="region of interest" description="Disordered" evidence="10">
    <location>
        <begin position="136"/>
        <end position="162"/>
    </location>
</feature>
<dbReference type="EMBL" id="BDEQ01000001">
    <property type="protein sequence ID" value="GAT99117.1"/>
    <property type="molecule type" value="Genomic_DNA"/>
</dbReference>
<dbReference type="GO" id="GO:0006397">
    <property type="term" value="P:mRNA processing"/>
    <property type="evidence" value="ECO:0007669"/>
    <property type="project" value="UniProtKB-UniRule"/>
</dbReference>
<gene>
    <name evidence="13" type="ORF">CL6EHI_133330</name>
</gene>
<reference evidence="13 14" key="1">
    <citation type="submission" date="2016-05" db="EMBL/GenBank/DDBJ databases">
        <title>First whole genome sequencing of Entamoeba histolytica HM1:IMSS-clone-6.</title>
        <authorList>
            <person name="Mukherjee Avik.K."/>
            <person name="Izumyama S."/>
            <person name="Nakada-Tsukui K."/>
            <person name="Nozaki T."/>
        </authorList>
    </citation>
    <scope>NUCLEOTIDE SEQUENCE [LARGE SCALE GENOMIC DNA]</scope>
    <source>
        <strain evidence="13 14">HM1:IMSS clone 6</strain>
    </source>
</reference>
<dbReference type="VEuPathDB" id="AmoebaDB:EHI8A_138250"/>
<keyword evidence="3 8" id="KW-0507">mRNA processing</keyword>
<feature type="compositionally biased region" description="Polar residues" evidence="10">
    <location>
        <begin position="784"/>
        <end position="794"/>
    </location>
</feature>
<evidence type="ECO:0000256" key="10">
    <source>
        <dbReference type="SAM" id="MobiDB-lite"/>
    </source>
</evidence>
<dbReference type="EC" id="3.1.13.-" evidence="8"/>
<dbReference type="OMA" id="ERWDHNV"/>
<dbReference type="VEuPathDB" id="AmoebaDB:KM1_151640"/>
<keyword evidence="7" id="KW-0539">Nucleus</keyword>
<protein>
    <recommendedName>
        <fullName evidence="8">5'-3' exoribonuclease</fullName>
        <ecNumber evidence="8">3.1.13.-</ecNumber>
    </recommendedName>
</protein>
<dbReference type="GO" id="GO:0000956">
    <property type="term" value="P:nuclear-transcribed mRNA catabolic process"/>
    <property type="evidence" value="ECO:0007669"/>
    <property type="project" value="TreeGrafter"/>
</dbReference>
<name>A0A5K1U930_ENTHI</name>
<comment type="similarity">
    <text evidence="2 8">Belongs to the 5'-3' exonuclease family. XRN2/RAT1 subfamily.</text>
</comment>
<comment type="function">
    <text evidence="8">Possesses 5'-&gt;3' exoribonuclease activity. May promote termination of transcription by RNA polymerase II.</text>
</comment>
<evidence type="ECO:0000256" key="1">
    <source>
        <dbReference type="ARBA" id="ARBA00004123"/>
    </source>
</evidence>
<dbReference type="Pfam" id="PF03159">
    <property type="entry name" value="XRN_N"/>
    <property type="match status" value="1"/>
</dbReference>
<dbReference type="AlphaFoldDB" id="A0A5K1U930"/>
<keyword evidence="4 8" id="KW-0540">Nuclease</keyword>
<evidence type="ECO:0000256" key="4">
    <source>
        <dbReference type="ARBA" id="ARBA00022722"/>
    </source>
</evidence>
<keyword evidence="6 8" id="KW-0269">Exonuclease</keyword>
<dbReference type="Gene3D" id="1.25.40.1050">
    <property type="match status" value="1"/>
</dbReference>
<evidence type="ECO:0000259" key="12">
    <source>
        <dbReference type="Pfam" id="PF17846"/>
    </source>
</evidence>
<dbReference type="InterPro" id="IPR004859">
    <property type="entry name" value="Xrn1_N"/>
</dbReference>
<dbReference type="InterPro" id="IPR027073">
    <property type="entry name" value="5_3_exoribonuclease"/>
</dbReference>
<feature type="compositionally biased region" description="Low complexity" evidence="10">
    <location>
        <begin position="849"/>
        <end position="867"/>
    </location>
</feature>
<feature type="compositionally biased region" description="Low complexity" evidence="10">
    <location>
        <begin position="882"/>
        <end position="895"/>
    </location>
</feature>
<dbReference type="CDD" id="cd18673">
    <property type="entry name" value="PIN_XRN1-2-like"/>
    <property type="match status" value="1"/>
</dbReference>
<dbReference type="GO" id="GO:0005634">
    <property type="term" value="C:nucleus"/>
    <property type="evidence" value="ECO:0007669"/>
    <property type="project" value="UniProtKB-SubCell"/>
</dbReference>
<feature type="compositionally biased region" description="Polar residues" evidence="10">
    <location>
        <begin position="896"/>
        <end position="907"/>
    </location>
</feature>
<feature type="coiled-coil region" evidence="9">
    <location>
        <begin position="422"/>
        <end position="489"/>
    </location>
</feature>
<evidence type="ECO:0000313" key="13">
    <source>
        <dbReference type="EMBL" id="GAT99117.1"/>
    </source>
</evidence>
<evidence type="ECO:0000256" key="7">
    <source>
        <dbReference type="ARBA" id="ARBA00023242"/>
    </source>
</evidence>
<dbReference type="VEuPathDB" id="AmoebaDB:EHI7A_040140"/>
<accession>A0A5K1U930</accession>
<dbReference type="VEuPathDB" id="AmoebaDB:EHI_133330"/>
<comment type="caution">
    <text evidence="13">The sequence shown here is derived from an EMBL/GenBank/DDBJ whole genome shotgun (WGS) entry which is preliminary data.</text>
</comment>
<keyword evidence="9" id="KW-0175">Coiled coil</keyword>
<dbReference type="GO" id="GO:0004534">
    <property type="term" value="F:5'-3' RNA exonuclease activity"/>
    <property type="evidence" value="ECO:0007669"/>
    <property type="project" value="UniProtKB-UniRule"/>
</dbReference>
<feature type="region of interest" description="Disordered" evidence="10">
    <location>
        <begin position="849"/>
        <end position="932"/>
    </location>
</feature>
<evidence type="ECO:0000256" key="6">
    <source>
        <dbReference type="ARBA" id="ARBA00022839"/>
    </source>
</evidence>
<dbReference type="InterPro" id="IPR041412">
    <property type="entry name" value="Xrn1_helical"/>
</dbReference>
<dbReference type="GO" id="GO:0003723">
    <property type="term" value="F:RNA binding"/>
    <property type="evidence" value="ECO:0007669"/>
    <property type="project" value="TreeGrafter"/>
</dbReference>
<dbReference type="Proteomes" id="UP000078387">
    <property type="component" value="Unassembled WGS sequence"/>
</dbReference>
<evidence type="ECO:0000256" key="2">
    <source>
        <dbReference type="ARBA" id="ARBA00006994"/>
    </source>
</evidence>
<feature type="compositionally biased region" description="Basic and acidic residues" evidence="10">
    <location>
        <begin position="145"/>
        <end position="162"/>
    </location>
</feature>
<dbReference type="PIRSF" id="PIRSF037239">
    <property type="entry name" value="Exonuclease_Xrn2"/>
    <property type="match status" value="1"/>
</dbReference>
<dbReference type="InterPro" id="IPR017151">
    <property type="entry name" value="Xrn2/3/4"/>
</dbReference>